<dbReference type="EMBL" id="AJIL01000161">
    <property type="protein sequence ID" value="KNE92570.1"/>
    <property type="molecule type" value="Genomic_DNA"/>
</dbReference>
<evidence type="ECO:0000313" key="2">
    <source>
        <dbReference type="Proteomes" id="UP000054564"/>
    </source>
</evidence>
<sequence>MAASDRDAKHILGNVVAYSNGHRCLQPLVDRCPSTQFACWIGPVVAKLKLTIRSFYLCSSAESRISDSNSQVYKSSFRSFYLCSSAESRISARRASTVTVLRRSSTSIVLQSASTAPKFDAPTL</sequence>
<organism evidence="1 2">
    <name type="scientific">Puccinia striiformis f. sp. tritici PST-78</name>
    <dbReference type="NCBI Taxonomy" id="1165861"/>
    <lineage>
        <taxon>Eukaryota</taxon>
        <taxon>Fungi</taxon>
        <taxon>Dikarya</taxon>
        <taxon>Basidiomycota</taxon>
        <taxon>Pucciniomycotina</taxon>
        <taxon>Pucciniomycetes</taxon>
        <taxon>Pucciniales</taxon>
        <taxon>Pucciniaceae</taxon>
        <taxon>Puccinia</taxon>
    </lineage>
</organism>
<protein>
    <submittedName>
        <fullName evidence="1">Uncharacterized protein</fullName>
    </submittedName>
</protein>
<name>A0A0L0UZW5_9BASI</name>
<keyword evidence="2" id="KW-1185">Reference proteome</keyword>
<accession>A0A0L0UZW5</accession>
<gene>
    <name evidence="1" type="ORF">PSTG_14080</name>
</gene>
<dbReference type="AlphaFoldDB" id="A0A0L0UZW5"/>
<evidence type="ECO:0000313" key="1">
    <source>
        <dbReference type="EMBL" id="KNE92570.1"/>
    </source>
</evidence>
<dbReference type="Proteomes" id="UP000054564">
    <property type="component" value="Unassembled WGS sequence"/>
</dbReference>
<proteinExistence type="predicted"/>
<reference evidence="2" key="1">
    <citation type="submission" date="2014-03" db="EMBL/GenBank/DDBJ databases">
        <title>The Genome Sequence of Puccinia striiformis f. sp. tritici PST-78.</title>
        <authorList>
            <consortium name="The Broad Institute Genome Sequencing Platform"/>
            <person name="Cuomo C."/>
            <person name="Hulbert S."/>
            <person name="Chen X."/>
            <person name="Walker B."/>
            <person name="Young S.K."/>
            <person name="Zeng Q."/>
            <person name="Gargeya S."/>
            <person name="Fitzgerald M."/>
            <person name="Haas B."/>
            <person name="Abouelleil A."/>
            <person name="Alvarado L."/>
            <person name="Arachchi H.M."/>
            <person name="Berlin A.M."/>
            <person name="Chapman S.B."/>
            <person name="Goldberg J."/>
            <person name="Griggs A."/>
            <person name="Gujja S."/>
            <person name="Hansen M."/>
            <person name="Howarth C."/>
            <person name="Imamovic A."/>
            <person name="Larimer J."/>
            <person name="McCowan C."/>
            <person name="Montmayeur A."/>
            <person name="Murphy C."/>
            <person name="Neiman D."/>
            <person name="Pearson M."/>
            <person name="Priest M."/>
            <person name="Roberts A."/>
            <person name="Saif S."/>
            <person name="Shea T."/>
            <person name="Sisk P."/>
            <person name="Sykes S."/>
            <person name="Wortman J."/>
            <person name="Nusbaum C."/>
            <person name="Birren B."/>
        </authorList>
    </citation>
    <scope>NUCLEOTIDE SEQUENCE [LARGE SCALE GENOMIC DNA]</scope>
    <source>
        <strain evidence="2">race PST-78</strain>
    </source>
</reference>
<comment type="caution">
    <text evidence="1">The sequence shown here is derived from an EMBL/GenBank/DDBJ whole genome shotgun (WGS) entry which is preliminary data.</text>
</comment>